<evidence type="ECO:0000313" key="1">
    <source>
        <dbReference type="EMBL" id="CAK9015851.1"/>
    </source>
</evidence>
<evidence type="ECO:0000313" key="2">
    <source>
        <dbReference type="Proteomes" id="UP001642484"/>
    </source>
</evidence>
<protein>
    <submittedName>
        <fullName evidence="1">Uncharacterized protein</fullName>
    </submittedName>
</protein>
<reference evidence="1 2" key="1">
    <citation type="submission" date="2024-02" db="EMBL/GenBank/DDBJ databases">
        <authorList>
            <person name="Chen Y."/>
            <person name="Shah S."/>
            <person name="Dougan E. K."/>
            <person name="Thang M."/>
            <person name="Chan C."/>
        </authorList>
    </citation>
    <scope>NUCLEOTIDE SEQUENCE [LARGE SCALE GENOMIC DNA]</scope>
</reference>
<accession>A0ABP0JN32</accession>
<keyword evidence="2" id="KW-1185">Reference proteome</keyword>
<comment type="caution">
    <text evidence="1">The sequence shown here is derived from an EMBL/GenBank/DDBJ whole genome shotgun (WGS) entry which is preliminary data.</text>
</comment>
<gene>
    <name evidence="1" type="ORF">CCMP2556_LOCUS12254</name>
</gene>
<dbReference type="PANTHER" id="PTHR21228">
    <property type="entry name" value="FAST LEU-RICH DOMAIN-CONTAINING"/>
    <property type="match status" value="1"/>
</dbReference>
<name>A0ABP0JN32_9DINO</name>
<organism evidence="1 2">
    <name type="scientific">Durusdinium trenchii</name>
    <dbReference type="NCBI Taxonomy" id="1381693"/>
    <lineage>
        <taxon>Eukaryota</taxon>
        <taxon>Sar</taxon>
        <taxon>Alveolata</taxon>
        <taxon>Dinophyceae</taxon>
        <taxon>Suessiales</taxon>
        <taxon>Symbiodiniaceae</taxon>
        <taxon>Durusdinium</taxon>
    </lineage>
</organism>
<dbReference type="PANTHER" id="PTHR21228:SF40">
    <property type="entry name" value="LD45607P"/>
    <property type="match status" value="1"/>
</dbReference>
<proteinExistence type="predicted"/>
<sequence>MLRVPSSTGVRWLARHFAVQAKLNRQLRRVSEEEFFELARTQAKDMDLANVVVSLGRIAKMSDASSGLSDSAKTAELLLSSATNGLVASSSSWHSLTNLGWALCRLDVSDQLRQAVMDQILQRAMALGLETAPGRDLPVLLWALAMAQRQGTELVLTSLLKDLWRTLLLRLSEVPPQGLAMLLWSFAALDSDWPVPKQTYGAVLEQVEREIGQLKAREVANITWSVATVQAAMPTWLLEELPEHAAQFGPQECANVLWSLAVTAQVETMESLLPCLDGGVALADFSHWKPQEMASAAWALAIVLQRRPGQSNRSRLDLLGRLRQEAMAKVDELDGKELSMLSSALVPGEDDNLATRIMERAMGLHAKCQLAPDAVMQLRDHLHRMGMVCSLESAAEQLEDEALESLKKGDDVAAALQRLKLTCLGQRTESLLRRLGVTVGVPDEAAEDLSQAAAFGQVLCLVSYALQLGDESLTEAGRVVASGGKASGGVPLKAVILRYPRERDAEFLALSSVLETLSQVPAVSLRDVTGQLQLHVTHTPCLSCVWAMVQFREACPNVQLQVTFDSG</sequence>
<dbReference type="InterPro" id="IPR050870">
    <property type="entry name" value="FAST_kinase"/>
</dbReference>
<dbReference type="EMBL" id="CAXAMN010005914">
    <property type="protein sequence ID" value="CAK9015851.1"/>
    <property type="molecule type" value="Genomic_DNA"/>
</dbReference>
<dbReference type="Proteomes" id="UP001642484">
    <property type="component" value="Unassembled WGS sequence"/>
</dbReference>